<dbReference type="AlphaFoldDB" id="A0A315VZR3"/>
<dbReference type="GO" id="GO:0044295">
    <property type="term" value="C:axonal growth cone"/>
    <property type="evidence" value="ECO:0007669"/>
    <property type="project" value="TreeGrafter"/>
</dbReference>
<evidence type="ECO:0000256" key="2">
    <source>
        <dbReference type="SAM" id="MobiDB-lite"/>
    </source>
</evidence>
<comment type="caution">
    <text evidence="3">The sequence shown here is derived from an EMBL/GenBank/DDBJ whole genome shotgun (WGS) entry which is preliminary data.</text>
</comment>
<sequence length="663" mass="74858">MILGSEETGSSSALLVCHRLIVRGEHLLNPSLPWPVLSSLVNVEPKTATCSTGGKKRAIKSQGRSITKTLFIPPPCRTSPESRGKMWIQDEESTVADSDEDSCLSSEDWEDIQCEILEKQRDEANQRLMELEEGENLQQFVIVVAVSNQLLKEMNMLEIQFQVERSCRENAEALALKVSKENTALKRTSQMLLPKISSLPEDLVSVTLDSETDLAVDVDAVDCDVVDGGVVNIWESNSEENLLLESQAKITAMQASLDGLLAEKLQLEHQVEELTREQVQLREQLVAEAEEKEAILRKMSKQTKTMTKIKRVSQLVTEEFTEMSQQLELEQGLRQHAEVFAHQMLAEQKAAERPSPMEACASEADVRLRLRQALTQICGINTALCNIQRYYEDQTKPSTGAEEELREQLRKSEDERKMLEGKLSQANAPVTELREQLRKSEEERKTLEGQLSQAEESVTELRGEVNRLQERMNTEEKNEDLEEDFLRSRKHRVNGGENSKPAPLKDIKAKAVDEMMERIKKGIVLRPIQNIQDQRSENRKSAVLELKGMLDNIKRQHLRRVPSRRGIGRNVGEAELQLVLQRRRRAMGENQDRQSSAPTCDLQPGQQRVPAAGDCPWAGESGGAPVLRRLKQNREKRDSRIRASALIVSHGGVQQPLQRNVPS</sequence>
<keyword evidence="1" id="KW-0175">Coiled coil</keyword>
<evidence type="ECO:0000313" key="4">
    <source>
        <dbReference type="Proteomes" id="UP000250572"/>
    </source>
</evidence>
<dbReference type="Gene3D" id="1.20.5.340">
    <property type="match status" value="1"/>
</dbReference>
<dbReference type="GO" id="GO:0048812">
    <property type="term" value="P:neuron projection morphogenesis"/>
    <property type="evidence" value="ECO:0007669"/>
    <property type="project" value="TreeGrafter"/>
</dbReference>
<dbReference type="Proteomes" id="UP000250572">
    <property type="component" value="Unassembled WGS sequence"/>
</dbReference>
<dbReference type="InterPro" id="IPR024849">
    <property type="entry name" value="Shootin-1"/>
</dbReference>
<dbReference type="PANTHER" id="PTHR46606:SF4">
    <property type="entry name" value="SHOOTIN-1"/>
    <property type="match status" value="1"/>
</dbReference>
<name>A0A315VZR3_GAMAF</name>
<dbReference type="GO" id="GO:0005737">
    <property type="term" value="C:cytoplasm"/>
    <property type="evidence" value="ECO:0007669"/>
    <property type="project" value="TreeGrafter"/>
</dbReference>
<gene>
    <name evidence="3" type="ORF">CCH79_00012849</name>
</gene>
<evidence type="ECO:0000313" key="3">
    <source>
        <dbReference type="EMBL" id="PWA28839.1"/>
    </source>
</evidence>
<feature type="coiled-coil region" evidence="1">
    <location>
        <begin position="402"/>
        <end position="478"/>
    </location>
</feature>
<dbReference type="EMBL" id="NHOQ01000739">
    <property type="protein sequence ID" value="PWA28839.1"/>
    <property type="molecule type" value="Genomic_DNA"/>
</dbReference>
<dbReference type="PANTHER" id="PTHR46606">
    <property type="entry name" value="SHOOTIN-1"/>
    <property type="match status" value="1"/>
</dbReference>
<organism evidence="3 4">
    <name type="scientific">Gambusia affinis</name>
    <name type="common">Western mosquitofish</name>
    <name type="synonym">Heterandria affinis</name>
    <dbReference type="NCBI Taxonomy" id="33528"/>
    <lineage>
        <taxon>Eukaryota</taxon>
        <taxon>Metazoa</taxon>
        <taxon>Chordata</taxon>
        <taxon>Craniata</taxon>
        <taxon>Vertebrata</taxon>
        <taxon>Euteleostomi</taxon>
        <taxon>Actinopterygii</taxon>
        <taxon>Neopterygii</taxon>
        <taxon>Teleostei</taxon>
        <taxon>Neoteleostei</taxon>
        <taxon>Acanthomorphata</taxon>
        <taxon>Ovalentaria</taxon>
        <taxon>Atherinomorphae</taxon>
        <taxon>Cyprinodontiformes</taxon>
        <taxon>Poeciliidae</taxon>
        <taxon>Poeciliinae</taxon>
        <taxon>Gambusia</taxon>
    </lineage>
</organism>
<protein>
    <submittedName>
        <fullName evidence="3">Uncharacterized protein</fullName>
    </submittedName>
</protein>
<dbReference type="STRING" id="33528.ENSGAFP00000003619"/>
<reference evidence="3 4" key="1">
    <citation type="journal article" date="2018" name="G3 (Bethesda)">
        <title>A High-Quality Reference Genome for the Invasive Mosquitofish Gambusia affinis Using a Chicago Library.</title>
        <authorList>
            <person name="Hoffberg S.L."/>
            <person name="Troendle N.J."/>
            <person name="Glenn T.C."/>
            <person name="Mahmud O."/>
            <person name="Louha S."/>
            <person name="Chalopin D."/>
            <person name="Bennetzen J.L."/>
            <person name="Mauricio R."/>
        </authorList>
    </citation>
    <scope>NUCLEOTIDE SEQUENCE [LARGE SCALE GENOMIC DNA]</scope>
    <source>
        <strain evidence="3">NE01/NJP1002.9</strain>
        <tissue evidence="3">Muscle</tissue>
    </source>
</reference>
<feature type="coiled-coil region" evidence="1">
    <location>
        <begin position="257"/>
        <end position="302"/>
    </location>
</feature>
<keyword evidence="4" id="KW-1185">Reference proteome</keyword>
<feature type="region of interest" description="Disordered" evidence="2">
    <location>
        <begin position="586"/>
        <end position="623"/>
    </location>
</feature>
<dbReference type="GO" id="GO:0031252">
    <property type="term" value="C:cell leading edge"/>
    <property type="evidence" value="ECO:0007669"/>
    <property type="project" value="TreeGrafter"/>
</dbReference>
<dbReference type="GO" id="GO:2001224">
    <property type="term" value="P:positive regulation of neuron migration"/>
    <property type="evidence" value="ECO:0007669"/>
    <property type="project" value="TreeGrafter"/>
</dbReference>
<accession>A0A315VZR3</accession>
<proteinExistence type="predicted"/>
<evidence type="ECO:0000256" key="1">
    <source>
        <dbReference type="SAM" id="Coils"/>
    </source>
</evidence>